<reference evidence="1 2" key="1">
    <citation type="submission" date="2020-10" db="EMBL/GenBank/DDBJ databases">
        <authorList>
            <person name="Dukhno E.A."/>
            <person name="Kornienko N.O."/>
            <person name="Shybanov S.R."/>
            <person name="Kharina A.V."/>
            <person name="Budzanivska I.G."/>
        </authorList>
    </citation>
    <scope>NUCLEOTIDE SEQUENCE [LARGE SCALE GENOMIC DNA]</scope>
</reference>
<organism evidence="1 2">
    <name type="scientific">Serratia phage Tsm2</name>
    <dbReference type="NCBI Taxonomy" id="2787014"/>
    <lineage>
        <taxon>Viruses</taxon>
        <taxon>Duplodnaviria</taxon>
        <taxon>Heunggongvirae</taxon>
        <taxon>Uroviricota</taxon>
        <taxon>Caudoviricetes</taxon>
        <taxon>Sarkviridae</taxon>
        <taxon>Otakuvirus</taxon>
        <taxon>Otakuvirus Tsm2</taxon>
    </lineage>
</organism>
<gene>
    <name evidence="1" type="ORF">SIPHO4S_00010</name>
</gene>
<evidence type="ECO:0000313" key="2">
    <source>
        <dbReference type="Proteomes" id="UP000595016"/>
    </source>
</evidence>
<name>A0A7S9XDP4_9CAUD</name>
<accession>A0A7S9XDP4</accession>
<proteinExistence type="predicted"/>
<evidence type="ECO:0000313" key="1">
    <source>
        <dbReference type="EMBL" id="QPI13706.1"/>
    </source>
</evidence>
<dbReference type="Proteomes" id="UP000595016">
    <property type="component" value="Segment"/>
</dbReference>
<dbReference type="EMBL" id="MW082583">
    <property type="protein sequence ID" value="QPI13706.1"/>
    <property type="molecule type" value="Genomic_DNA"/>
</dbReference>
<keyword evidence="2" id="KW-1185">Reference proteome</keyword>
<sequence>MNFTKEQLQHQLVRSLNKRTVRFTAELNRQQRRQLAHQQREANK</sequence>
<protein>
    <submittedName>
        <fullName evidence="1">Uncharacterized protein</fullName>
    </submittedName>
</protein>